<dbReference type="InterPro" id="IPR003754">
    <property type="entry name" value="4pyrrol_synth_uPrphyn_synth"/>
</dbReference>
<comment type="caution">
    <text evidence="11">The sequence shown here is derived from an EMBL/GenBank/DDBJ whole genome shotgun (WGS) entry which is preliminary data.</text>
</comment>
<dbReference type="SUPFAM" id="SSF69618">
    <property type="entry name" value="HemD-like"/>
    <property type="match status" value="1"/>
</dbReference>
<evidence type="ECO:0000256" key="1">
    <source>
        <dbReference type="ARBA" id="ARBA00005879"/>
    </source>
</evidence>
<dbReference type="Proteomes" id="UP000297762">
    <property type="component" value="Unassembled WGS sequence"/>
</dbReference>
<keyword evidence="5" id="KW-0949">S-adenosyl-L-methionine</keyword>
<dbReference type="EC" id="2.1.1.107" evidence="2"/>
<dbReference type="SUPFAM" id="SSF53790">
    <property type="entry name" value="Tetrapyrrole methylase"/>
    <property type="match status" value="1"/>
</dbReference>
<dbReference type="EMBL" id="RQGF01000042">
    <property type="protein sequence ID" value="TGL58423.1"/>
    <property type="molecule type" value="Genomic_DNA"/>
</dbReference>
<evidence type="ECO:0000256" key="8">
    <source>
        <dbReference type="RuleBase" id="RU003960"/>
    </source>
</evidence>
<dbReference type="InterPro" id="IPR014777">
    <property type="entry name" value="4pyrrole_Mease_sub1"/>
</dbReference>
<dbReference type="CDD" id="cd11642">
    <property type="entry name" value="SUMT"/>
    <property type="match status" value="1"/>
</dbReference>
<dbReference type="Gene3D" id="3.40.1010.10">
    <property type="entry name" value="Cobalt-precorrin-4 Transmethylase, Domain 1"/>
    <property type="match status" value="1"/>
</dbReference>
<dbReference type="Gene3D" id="3.40.50.10090">
    <property type="match status" value="1"/>
</dbReference>
<keyword evidence="3 8" id="KW-0489">Methyltransferase</keyword>
<feature type="domain" description="Tetrapyrrole biosynthesis uroporphyrinogen III synthase" evidence="10">
    <location>
        <begin position="273"/>
        <end position="417"/>
    </location>
</feature>
<dbReference type="PROSITE" id="PS00840">
    <property type="entry name" value="SUMT_2"/>
    <property type="match status" value="1"/>
</dbReference>
<evidence type="ECO:0000259" key="9">
    <source>
        <dbReference type="Pfam" id="PF00590"/>
    </source>
</evidence>
<evidence type="ECO:0000256" key="5">
    <source>
        <dbReference type="ARBA" id="ARBA00022691"/>
    </source>
</evidence>
<dbReference type="RefSeq" id="WP_135651429.1">
    <property type="nucleotide sequence ID" value="NZ_RQGF01000042.1"/>
</dbReference>
<dbReference type="AlphaFoldDB" id="A0A4V3JR34"/>
<keyword evidence="6" id="KW-0627">Porphyrin biosynthesis</keyword>
<dbReference type="GO" id="GO:0019354">
    <property type="term" value="P:siroheme biosynthetic process"/>
    <property type="evidence" value="ECO:0007669"/>
    <property type="project" value="InterPro"/>
</dbReference>
<dbReference type="PANTHER" id="PTHR45790:SF3">
    <property type="entry name" value="S-ADENOSYL-L-METHIONINE-DEPENDENT UROPORPHYRINOGEN III METHYLTRANSFERASE, CHLOROPLASTIC"/>
    <property type="match status" value="1"/>
</dbReference>
<dbReference type="Pfam" id="PF02602">
    <property type="entry name" value="HEM4"/>
    <property type="match status" value="1"/>
</dbReference>
<dbReference type="NCBIfam" id="NF004790">
    <property type="entry name" value="PRK06136.1"/>
    <property type="match status" value="1"/>
</dbReference>
<dbReference type="InterPro" id="IPR050161">
    <property type="entry name" value="Siro_Cobalamin_biosynth"/>
</dbReference>
<evidence type="ECO:0000256" key="6">
    <source>
        <dbReference type="ARBA" id="ARBA00023244"/>
    </source>
</evidence>
<keyword evidence="12" id="KW-1185">Reference proteome</keyword>
<dbReference type="InterPro" id="IPR035996">
    <property type="entry name" value="4pyrrol_Methylase_sf"/>
</dbReference>
<dbReference type="Gene3D" id="3.30.950.10">
    <property type="entry name" value="Methyltransferase, Cobalt-precorrin-4 Transmethylase, Domain 2"/>
    <property type="match status" value="1"/>
</dbReference>
<comment type="similarity">
    <text evidence="1 8">Belongs to the precorrin methyltransferase family.</text>
</comment>
<dbReference type="GO" id="GO:0004852">
    <property type="term" value="F:uroporphyrinogen-III synthase activity"/>
    <property type="evidence" value="ECO:0007669"/>
    <property type="project" value="InterPro"/>
</dbReference>
<dbReference type="InterPro" id="IPR000878">
    <property type="entry name" value="4pyrrol_Mease"/>
</dbReference>
<proteinExistence type="inferred from homology"/>
<dbReference type="Pfam" id="PF00590">
    <property type="entry name" value="TP_methylase"/>
    <property type="match status" value="1"/>
</dbReference>
<sequence>MIKKKNTGIVYLVGAGPGDPGLLTVRALELLQTCDVIAYDALISPSILSLVKQDQELISIGYRGYGSSKLDYGIHPIVIEKAKEGKSVLRLKSGDPWIFGRATQECEELVSNGIEYEVVPGITAATAAAAYAGFPLTQREDSSDVILTSGHDLFGSFQNNSDWESIAKSNGTLVIYMAGTKVKENCERLIQFGKSSETSAIYISQATRSSQRIISGNLGNLAEKVGTPTARVPAIIVVGQTTQYRNSYQWRENKELHNVSILLIRSRPGSSLLSKMLRENGAEILESPWVQAEVLDEKETINNTFHKINTYKYIVFSSSESVRFFLQEWTDRKFDLRKLSNLSFISLGQEVFEELKKSGILADIQLENSSLPEIQKLAPVFSQGKTLLLTNDKGRNDLKSYWKEAGLICDQLPVYNLKIKFPDFPPPGVDYVIVPDPSSAEILFENEWGKDYRETPILVTENYSLEILKKKGALKVHKAETENISEIYKLLISLQENPA</sequence>
<feature type="domain" description="Tetrapyrrole methylase" evidence="9">
    <location>
        <begin position="10"/>
        <end position="221"/>
    </location>
</feature>
<evidence type="ECO:0000256" key="3">
    <source>
        <dbReference type="ARBA" id="ARBA00022603"/>
    </source>
</evidence>
<dbReference type="GO" id="GO:0004851">
    <property type="term" value="F:uroporphyrin-III C-methyltransferase activity"/>
    <property type="evidence" value="ECO:0007669"/>
    <property type="project" value="UniProtKB-EC"/>
</dbReference>
<evidence type="ECO:0000313" key="11">
    <source>
        <dbReference type="EMBL" id="TGL58423.1"/>
    </source>
</evidence>
<dbReference type="OrthoDB" id="9815856at2"/>
<keyword evidence="4 8" id="KW-0808">Transferase</keyword>
<dbReference type="NCBIfam" id="TIGR01469">
    <property type="entry name" value="cobA_cysG_Cterm"/>
    <property type="match status" value="1"/>
</dbReference>
<dbReference type="PANTHER" id="PTHR45790">
    <property type="entry name" value="SIROHEME SYNTHASE-RELATED"/>
    <property type="match status" value="1"/>
</dbReference>
<dbReference type="InterPro" id="IPR036108">
    <property type="entry name" value="4pyrrol_syn_uPrphyn_synt_sf"/>
</dbReference>
<reference evidence="11" key="1">
    <citation type="journal article" date="2019" name="PLoS Negl. Trop. Dis.">
        <title>Revisiting the worldwide diversity of Leptospira species in the environment.</title>
        <authorList>
            <person name="Vincent A.T."/>
            <person name="Schiettekatte O."/>
            <person name="Bourhy P."/>
            <person name="Veyrier F.J."/>
            <person name="Picardeau M."/>
        </authorList>
    </citation>
    <scope>NUCLEOTIDE SEQUENCE [LARGE SCALE GENOMIC DNA]</scope>
    <source>
        <strain evidence="11">201702455</strain>
    </source>
</reference>
<evidence type="ECO:0000313" key="12">
    <source>
        <dbReference type="Proteomes" id="UP000297762"/>
    </source>
</evidence>
<dbReference type="PROSITE" id="PS00839">
    <property type="entry name" value="SUMT_1"/>
    <property type="match status" value="1"/>
</dbReference>
<dbReference type="InterPro" id="IPR014776">
    <property type="entry name" value="4pyrrole_Mease_sub2"/>
</dbReference>
<evidence type="ECO:0000259" key="10">
    <source>
        <dbReference type="Pfam" id="PF02602"/>
    </source>
</evidence>
<name>A0A4V3JR34_9LEPT</name>
<evidence type="ECO:0000256" key="2">
    <source>
        <dbReference type="ARBA" id="ARBA00012162"/>
    </source>
</evidence>
<dbReference type="InterPro" id="IPR006366">
    <property type="entry name" value="CobA/CysG_C"/>
</dbReference>
<protein>
    <recommendedName>
        <fullName evidence="2">uroporphyrinogen-III C-methyltransferase</fullName>
        <ecNumber evidence="2">2.1.1.107</ecNumber>
    </recommendedName>
</protein>
<accession>A0A4V3JR34</accession>
<evidence type="ECO:0000256" key="4">
    <source>
        <dbReference type="ARBA" id="ARBA00022679"/>
    </source>
</evidence>
<dbReference type="InterPro" id="IPR003043">
    <property type="entry name" value="Uropor_MeTrfase_CS"/>
</dbReference>
<dbReference type="GO" id="GO:0032259">
    <property type="term" value="P:methylation"/>
    <property type="evidence" value="ECO:0007669"/>
    <property type="project" value="UniProtKB-KW"/>
</dbReference>
<organism evidence="11 12">
    <name type="scientific">Leptospira sarikeiensis</name>
    <dbReference type="NCBI Taxonomy" id="2484943"/>
    <lineage>
        <taxon>Bacteria</taxon>
        <taxon>Pseudomonadati</taxon>
        <taxon>Spirochaetota</taxon>
        <taxon>Spirochaetia</taxon>
        <taxon>Leptospirales</taxon>
        <taxon>Leptospiraceae</taxon>
        <taxon>Leptospira</taxon>
    </lineage>
</organism>
<dbReference type="FunFam" id="3.40.1010.10:FF:000001">
    <property type="entry name" value="Siroheme synthase"/>
    <property type="match status" value="1"/>
</dbReference>
<gene>
    <name evidence="11" type="primary">cobA</name>
    <name evidence="11" type="ORF">EHQ64_19230</name>
</gene>
<evidence type="ECO:0000256" key="7">
    <source>
        <dbReference type="ARBA" id="ARBA00025705"/>
    </source>
</evidence>
<comment type="pathway">
    <text evidence="7">Porphyrin-containing compound metabolism; siroheme biosynthesis; precorrin-2 from uroporphyrinogen III: step 1/1.</text>
</comment>